<organism evidence="1 2">
    <name type="scientific">Lithospermum erythrorhizon</name>
    <name type="common">Purple gromwell</name>
    <name type="synonym">Lithospermum officinale var. erythrorhizon</name>
    <dbReference type="NCBI Taxonomy" id="34254"/>
    <lineage>
        <taxon>Eukaryota</taxon>
        <taxon>Viridiplantae</taxon>
        <taxon>Streptophyta</taxon>
        <taxon>Embryophyta</taxon>
        <taxon>Tracheophyta</taxon>
        <taxon>Spermatophyta</taxon>
        <taxon>Magnoliopsida</taxon>
        <taxon>eudicotyledons</taxon>
        <taxon>Gunneridae</taxon>
        <taxon>Pentapetalae</taxon>
        <taxon>asterids</taxon>
        <taxon>lamiids</taxon>
        <taxon>Boraginales</taxon>
        <taxon>Boraginaceae</taxon>
        <taxon>Boraginoideae</taxon>
        <taxon>Lithospermeae</taxon>
        <taxon>Lithospermum</taxon>
    </lineage>
</organism>
<gene>
    <name evidence="1" type="ORF">LIER_21299</name>
</gene>
<protein>
    <recommendedName>
        <fullName evidence="3">Gag-pol polyprotein</fullName>
    </recommendedName>
</protein>
<evidence type="ECO:0000313" key="2">
    <source>
        <dbReference type="Proteomes" id="UP001454036"/>
    </source>
</evidence>
<keyword evidence="2" id="KW-1185">Reference proteome</keyword>
<accession>A0AAV3QS66</accession>
<proteinExistence type="predicted"/>
<dbReference type="Proteomes" id="UP001454036">
    <property type="component" value="Unassembled WGS sequence"/>
</dbReference>
<dbReference type="EMBL" id="BAABME010005588">
    <property type="protein sequence ID" value="GAA0166051.1"/>
    <property type="molecule type" value="Genomic_DNA"/>
</dbReference>
<evidence type="ECO:0000313" key="1">
    <source>
        <dbReference type="EMBL" id="GAA0166051.1"/>
    </source>
</evidence>
<comment type="caution">
    <text evidence="1">The sequence shown here is derived from an EMBL/GenBank/DDBJ whole genome shotgun (WGS) entry which is preliminary data.</text>
</comment>
<dbReference type="AlphaFoldDB" id="A0AAV3QS66"/>
<evidence type="ECO:0008006" key="3">
    <source>
        <dbReference type="Google" id="ProtNLM"/>
    </source>
</evidence>
<sequence length="89" mass="10057">MTAFLRSIDTRTWKVVRIGWTTPTVTNDNITMLKPEANWTGEDEELAFGNNKALNTIFNVVDVNIFKLINTCTVGNEAWETLETAYEGT</sequence>
<name>A0AAV3QS66_LITER</name>
<reference evidence="1 2" key="1">
    <citation type="submission" date="2024-01" db="EMBL/GenBank/DDBJ databases">
        <title>The complete chloroplast genome sequence of Lithospermum erythrorhizon: insights into the phylogenetic relationship among Boraginaceae species and the maternal lineages of purple gromwells.</title>
        <authorList>
            <person name="Okada T."/>
            <person name="Watanabe K."/>
        </authorList>
    </citation>
    <scope>NUCLEOTIDE SEQUENCE [LARGE SCALE GENOMIC DNA]</scope>
</reference>
<dbReference type="Pfam" id="PF14223">
    <property type="entry name" value="Retrotran_gag_2"/>
    <property type="match status" value="1"/>
</dbReference>